<dbReference type="Proteomes" id="UP000321577">
    <property type="component" value="Unassembled WGS sequence"/>
</dbReference>
<reference evidence="2 3" key="1">
    <citation type="submission" date="2019-07" db="EMBL/GenBank/DDBJ databases">
        <title>Whole genome shotgun sequence of Brevifollis gellanilyticus NBRC 108608.</title>
        <authorList>
            <person name="Hosoyama A."/>
            <person name="Uohara A."/>
            <person name="Ohji S."/>
            <person name="Ichikawa N."/>
        </authorList>
    </citation>
    <scope>NUCLEOTIDE SEQUENCE [LARGE SCALE GENOMIC DNA]</scope>
    <source>
        <strain evidence="2 3">NBRC 108608</strain>
    </source>
</reference>
<dbReference type="AlphaFoldDB" id="A0A512MAR8"/>
<dbReference type="EMBL" id="BKAG01000022">
    <property type="protein sequence ID" value="GEP43832.1"/>
    <property type="molecule type" value="Genomic_DNA"/>
</dbReference>
<protein>
    <submittedName>
        <fullName evidence="2">Uncharacterized protein</fullName>
    </submittedName>
</protein>
<proteinExistence type="predicted"/>
<evidence type="ECO:0000256" key="1">
    <source>
        <dbReference type="SAM" id="MobiDB-lite"/>
    </source>
</evidence>
<name>A0A512MAR8_9BACT</name>
<accession>A0A512MAR8</accession>
<feature type="region of interest" description="Disordered" evidence="1">
    <location>
        <begin position="25"/>
        <end position="57"/>
    </location>
</feature>
<comment type="caution">
    <text evidence="2">The sequence shown here is derived from an EMBL/GenBank/DDBJ whole genome shotgun (WGS) entry which is preliminary data.</text>
</comment>
<gene>
    <name evidence="2" type="ORF">BGE01nite_31230</name>
</gene>
<evidence type="ECO:0000313" key="3">
    <source>
        <dbReference type="Proteomes" id="UP000321577"/>
    </source>
</evidence>
<organism evidence="2 3">
    <name type="scientific">Brevifollis gellanilyticus</name>
    <dbReference type="NCBI Taxonomy" id="748831"/>
    <lineage>
        <taxon>Bacteria</taxon>
        <taxon>Pseudomonadati</taxon>
        <taxon>Verrucomicrobiota</taxon>
        <taxon>Verrucomicrobiia</taxon>
        <taxon>Verrucomicrobiales</taxon>
        <taxon>Verrucomicrobiaceae</taxon>
    </lineage>
</organism>
<keyword evidence="3" id="KW-1185">Reference proteome</keyword>
<sequence>MERQPTIFEALAKKMRQPAILAGHPLHKVGSSRIDSYRPQAKRQQSSPHTPCDEPTTRAIRLFRKVGYSRIDSDWHPLRETTVNNRQPR</sequence>
<evidence type="ECO:0000313" key="2">
    <source>
        <dbReference type="EMBL" id="GEP43832.1"/>
    </source>
</evidence>